<dbReference type="InterPro" id="IPR035892">
    <property type="entry name" value="C2_domain_sf"/>
</dbReference>
<dbReference type="InterPro" id="IPR036390">
    <property type="entry name" value="WH_DNA-bd_sf"/>
</dbReference>
<feature type="compositionally biased region" description="Polar residues" evidence="7">
    <location>
        <begin position="322"/>
        <end position="339"/>
    </location>
</feature>
<protein>
    <recommendedName>
        <fullName evidence="12">Activating signal cointegrator 1 complex subunit 3</fullName>
    </recommendedName>
</protein>
<dbReference type="PANTHER" id="PTHR47961:SF13">
    <property type="entry name" value="ACTIVATING SIGNAL COINTEGRATOR 1 COMPLEX SUBUNIT 3"/>
    <property type="match status" value="1"/>
</dbReference>
<feature type="domain" description="Helicase C-terminal" evidence="9">
    <location>
        <begin position="1528"/>
        <end position="1735"/>
    </location>
</feature>
<evidence type="ECO:0000259" key="9">
    <source>
        <dbReference type="PROSITE" id="PS51194"/>
    </source>
</evidence>
<dbReference type="Pfam" id="PF00270">
    <property type="entry name" value="DEAD"/>
    <property type="match status" value="2"/>
</dbReference>
<keyword evidence="4" id="KW-0347">Helicase</keyword>
<dbReference type="FunFam" id="1.10.3380.10:FF:000002">
    <property type="entry name" value="Activating signal cointegrator 1 complex subunit 3"/>
    <property type="match status" value="1"/>
</dbReference>
<evidence type="ECO:0000256" key="4">
    <source>
        <dbReference type="ARBA" id="ARBA00022806"/>
    </source>
</evidence>
<dbReference type="SUPFAM" id="SSF52540">
    <property type="entry name" value="P-loop containing nucleoside triphosphate hydrolases"/>
    <property type="match status" value="3"/>
</dbReference>
<evidence type="ECO:0000256" key="7">
    <source>
        <dbReference type="SAM" id="MobiDB-lite"/>
    </source>
</evidence>
<evidence type="ECO:0008006" key="12">
    <source>
        <dbReference type="Google" id="ProtNLM"/>
    </source>
</evidence>
<dbReference type="SUPFAM" id="SSF158702">
    <property type="entry name" value="Sec63 N-terminal domain-like"/>
    <property type="match status" value="2"/>
</dbReference>
<dbReference type="InterPro" id="IPR004179">
    <property type="entry name" value="Sec63-dom"/>
</dbReference>
<dbReference type="Gene3D" id="1.10.3380.10">
    <property type="entry name" value="Sec63 N-terminal domain-like domain"/>
    <property type="match status" value="2"/>
</dbReference>
<evidence type="ECO:0000259" key="8">
    <source>
        <dbReference type="PROSITE" id="PS51192"/>
    </source>
</evidence>
<dbReference type="Pfam" id="PF00271">
    <property type="entry name" value="Helicase_C"/>
    <property type="match status" value="2"/>
</dbReference>
<dbReference type="FunFam" id="1.10.10.10:FF:000012">
    <property type="entry name" value="U5 small nuclear ribonucleoprotein helicase"/>
    <property type="match status" value="1"/>
</dbReference>
<dbReference type="STRING" id="947166.A0A1D1VF55"/>
<keyword evidence="1" id="KW-0677">Repeat</keyword>
<dbReference type="InterPro" id="IPR036388">
    <property type="entry name" value="WH-like_DNA-bd_sf"/>
</dbReference>
<dbReference type="InterPro" id="IPR057842">
    <property type="entry name" value="WH_MER3"/>
</dbReference>
<dbReference type="InterPro" id="IPR014001">
    <property type="entry name" value="Helicase_ATP-bd"/>
</dbReference>
<reference evidence="10 11" key="1">
    <citation type="journal article" date="2016" name="Nat. Commun.">
        <title>Extremotolerant tardigrade genome and improved radiotolerance of human cultured cells by tardigrade-unique protein.</title>
        <authorList>
            <person name="Hashimoto T."/>
            <person name="Horikawa D.D."/>
            <person name="Saito Y."/>
            <person name="Kuwahara H."/>
            <person name="Kozuka-Hata H."/>
            <person name="Shin-I T."/>
            <person name="Minakuchi Y."/>
            <person name="Ohishi K."/>
            <person name="Motoyama A."/>
            <person name="Aizu T."/>
            <person name="Enomoto A."/>
            <person name="Kondo K."/>
            <person name="Tanaka S."/>
            <person name="Hara Y."/>
            <person name="Koshikawa S."/>
            <person name="Sagara H."/>
            <person name="Miura T."/>
            <person name="Yokobori S."/>
            <person name="Miyagawa K."/>
            <person name="Suzuki Y."/>
            <person name="Kubo T."/>
            <person name="Oyama M."/>
            <person name="Kohara Y."/>
            <person name="Fujiyama A."/>
            <person name="Arakawa K."/>
            <person name="Katayama T."/>
            <person name="Toyoda A."/>
            <person name="Kunieda T."/>
        </authorList>
    </citation>
    <scope>NUCLEOTIDE SEQUENCE [LARGE SCALE GENOMIC DNA]</scope>
    <source>
        <strain evidence="10 11">YOKOZUNA-1</strain>
    </source>
</reference>
<evidence type="ECO:0000256" key="6">
    <source>
        <dbReference type="ARBA" id="ARBA00054527"/>
    </source>
</evidence>
<dbReference type="PANTHER" id="PTHR47961">
    <property type="entry name" value="DNA POLYMERASE THETA, PUTATIVE (AFU_ORTHOLOGUE AFUA_1G05260)-RELATED"/>
    <property type="match status" value="1"/>
</dbReference>
<dbReference type="Pfam" id="PF02889">
    <property type="entry name" value="Sec63"/>
    <property type="match status" value="2"/>
</dbReference>
<feature type="compositionally biased region" description="Basic and acidic residues" evidence="7">
    <location>
        <begin position="308"/>
        <end position="321"/>
    </location>
</feature>
<feature type="domain" description="Helicase ATP-binding" evidence="8">
    <location>
        <begin position="455"/>
        <end position="637"/>
    </location>
</feature>
<dbReference type="SMART" id="SM00487">
    <property type="entry name" value="DEXDc"/>
    <property type="match status" value="2"/>
</dbReference>
<dbReference type="InterPro" id="IPR050474">
    <property type="entry name" value="Hel308_SKI2-like"/>
</dbReference>
<dbReference type="GO" id="GO:0016787">
    <property type="term" value="F:hydrolase activity"/>
    <property type="evidence" value="ECO:0007669"/>
    <property type="project" value="UniProtKB-KW"/>
</dbReference>
<dbReference type="Proteomes" id="UP000186922">
    <property type="component" value="Unassembled WGS sequence"/>
</dbReference>
<dbReference type="CDD" id="cd18795">
    <property type="entry name" value="SF2_C_Ski2"/>
    <property type="match status" value="2"/>
</dbReference>
<evidence type="ECO:0000256" key="5">
    <source>
        <dbReference type="ARBA" id="ARBA00022840"/>
    </source>
</evidence>
<dbReference type="Gene3D" id="2.60.40.150">
    <property type="entry name" value="C2 domain"/>
    <property type="match status" value="2"/>
</dbReference>
<dbReference type="OrthoDB" id="5575at2759"/>
<keyword evidence="11" id="KW-1185">Reference proteome</keyword>
<dbReference type="FunFam" id="3.40.50.300:FF:000231">
    <property type="entry name" value="Activating signal cointegrator 1 complex subunit 3"/>
    <property type="match status" value="1"/>
</dbReference>
<dbReference type="SMART" id="SM00490">
    <property type="entry name" value="HELICc"/>
    <property type="match status" value="2"/>
</dbReference>
<evidence type="ECO:0000313" key="10">
    <source>
        <dbReference type="EMBL" id="GAU98387.1"/>
    </source>
</evidence>
<dbReference type="InterPro" id="IPR027417">
    <property type="entry name" value="P-loop_NTPase"/>
</dbReference>
<dbReference type="InterPro" id="IPR014756">
    <property type="entry name" value="Ig_E-set"/>
</dbReference>
<dbReference type="FunFam" id="3.40.50.300:FF:000198">
    <property type="entry name" value="Activating signal cointegrator 1 complex subunit"/>
    <property type="match status" value="1"/>
</dbReference>
<keyword evidence="2" id="KW-0547">Nucleotide-binding</keyword>
<dbReference type="FunFam" id="2.60.40.150:FF:000113">
    <property type="entry name" value="activating signal cointegrator 1 complex subunit 3"/>
    <property type="match status" value="1"/>
</dbReference>
<evidence type="ECO:0000256" key="1">
    <source>
        <dbReference type="ARBA" id="ARBA00022737"/>
    </source>
</evidence>
<organism evidence="10 11">
    <name type="scientific">Ramazzottius varieornatus</name>
    <name type="common">Water bear</name>
    <name type="synonym">Tardigrade</name>
    <dbReference type="NCBI Taxonomy" id="947166"/>
    <lineage>
        <taxon>Eukaryota</taxon>
        <taxon>Metazoa</taxon>
        <taxon>Ecdysozoa</taxon>
        <taxon>Tardigrada</taxon>
        <taxon>Eutardigrada</taxon>
        <taxon>Parachela</taxon>
        <taxon>Hypsibioidea</taxon>
        <taxon>Ramazzottiidae</taxon>
        <taxon>Ramazzottius</taxon>
    </lineage>
</organism>
<dbReference type="GO" id="GO:0004386">
    <property type="term" value="F:helicase activity"/>
    <property type="evidence" value="ECO:0007669"/>
    <property type="project" value="UniProtKB-KW"/>
</dbReference>
<dbReference type="InterPro" id="IPR011545">
    <property type="entry name" value="DEAD/DEAH_box_helicase_dom"/>
</dbReference>
<feature type="region of interest" description="Disordered" evidence="7">
    <location>
        <begin position="308"/>
        <end position="339"/>
    </location>
</feature>
<dbReference type="GO" id="GO:0180022">
    <property type="term" value="C:RQC-trigger complex"/>
    <property type="evidence" value="ECO:0007669"/>
    <property type="project" value="UniProtKB-ARBA"/>
</dbReference>
<dbReference type="SMART" id="SM00382">
    <property type="entry name" value="AAA"/>
    <property type="match status" value="2"/>
</dbReference>
<dbReference type="Gene3D" id="1.10.150.20">
    <property type="entry name" value="5' to 3' exonuclease, C-terminal subdomain"/>
    <property type="match status" value="1"/>
</dbReference>
<dbReference type="EMBL" id="BDGG01000004">
    <property type="protein sequence ID" value="GAU98387.1"/>
    <property type="molecule type" value="Genomic_DNA"/>
</dbReference>
<dbReference type="PROSITE" id="PS51192">
    <property type="entry name" value="HELICASE_ATP_BIND_1"/>
    <property type="match status" value="2"/>
</dbReference>
<dbReference type="InterPro" id="IPR001650">
    <property type="entry name" value="Helicase_C-like"/>
</dbReference>
<dbReference type="SMART" id="SM00973">
    <property type="entry name" value="Sec63"/>
    <property type="match status" value="2"/>
</dbReference>
<proteinExistence type="predicted"/>
<comment type="caution">
    <text evidence="10">The sequence shown here is derived from an EMBL/GenBank/DDBJ whole genome shotgun (WGS) entry which is preliminary data.</text>
</comment>
<evidence type="ECO:0000313" key="11">
    <source>
        <dbReference type="Proteomes" id="UP000186922"/>
    </source>
</evidence>
<feature type="domain" description="Helicase ATP-binding" evidence="8">
    <location>
        <begin position="1321"/>
        <end position="1495"/>
    </location>
</feature>
<dbReference type="PROSITE" id="PS51194">
    <property type="entry name" value="HELICASE_CTER"/>
    <property type="match status" value="2"/>
</dbReference>
<keyword evidence="5" id="KW-0067">ATP-binding</keyword>
<keyword evidence="3" id="KW-0378">Hydrolase</keyword>
<accession>A0A1D1VF55</accession>
<feature type="region of interest" description="Disordered" evidence="7">
    <location>
        <begin position="205"/>
        <end position="234"/>
    </location>
</feature>
<evidence type="ECO:0000256" key="2">
    <source>
        <dbReference type="ARBA" id="ARBA00022741"/>
    </source>
</evidence>
<dbReference type="GO" id="GO:0005524">
    <property type="term" value="F:ATP binding"/>
    <property type="evidence" value="ECO:0007669"/>
    <property type="project" value="UniProtKB-KW"/>
</dbReference>
<dbReference type="InterPro" id="IPR003593">
    <property type="entry name" value="AAA+_ATPase"/>
</dbReference>
<dbReference type="FunFam" id="3.40.50.300:FF:000102">
    <property type="entry name" value="RNA helicase, activating signal cointegrator 1"/>
    <property type="match status" value="1"/>
</dbReference>
<dbReference type="GO" id="GO:0003676">
    <property type="term" value="F:nucleic acid binding"/>
    <property type="evidence" value="ECO:0007669"/>
    <property type="project" value="InterPro"/>
</dbReference>
<gene>
    <name evidence="10" type="primary">RvY_09542-1</name>
    <name evidence="10" type="synonym">RvY_09542.1</name>
    <name evidence="10" type="ORF">RvY_09542</name>
</gene>
<dbReference type="SUPFAM" id="SSF81296">
    <property type="entry name" value="E set domains"/>
    <property type="match status" value="1"/>
</dbReference>
<dbReference type="FunFam" id="3.40.50.300:FF:000062">
    <property type="entry name" value="U5 small nuclear ribonucleoprotein helicase"/>
    <property type="match status" value="1"/>
</dbReference>
<dbReference type="FunFam" id="1.10.10.10:FF:000024">
    <property type="entry name" value="U5 small nuclear ribonucleoprotein helicase"/>
    <property type="match status" value="1"/>
</dbReference>
<dbReference type="SUPFAM" id="SSF46785">
    <property type="entry name" value="Winged helix' DNA-binding domain"/>
    <property type="match status" value="2"/>
</dbReference>
<dbReference type="Gene3D" id="3.40.50.300">
    <property type="entry name" value="P-loop containing nucleotide triphosphate hydrolases"/>
    <property type="match status" value="4"/>
</dbReference>
<evidence type="ECO:0000256" key="3">
    <source>
        <dbReference type="ARBA" id="ARBA00022801"/>
    </source>
</evidence>
<dbReference type="Pfam" id="PF23445">
    <property type="entry name" value="WHD_SNRNP200"/>
    <property type="match status" value="2"/>
</dbReference>
<feature type="domain" description="Helicase C-terminal" evidence="9">
    <location>
        <begin position="672"/>
        <end position="882"/>
    </location>
</feature>
<dbReference type="Gene3D" id="1.10.10.10">
    <property type="entry name" value="Winged helix-like DNA-binding domain superfamily/Winged helix DNA-binding domain"/>
    <property type="match status" value="2"/>
</dbReference>
<sequence>MDYGRLSSILWHQESREVKAGKAGPAAHGAIEQQRLGLSDWEAIVSSLNSALDDKSFENELAASLFAFREAVKKYRDFDDGQLSADDTVATAFRILQEYSVKVVGKKEKDALRKIFIDSDVVNSFSEAAVSLIRKLRNILTSTTWDEWVKNSTRVQPTVSGKEIDQLQALFSPNSAPTELTTSFAPTSLKSNKILNSIKQSFTAEPAVEAKPSTNGTSKTAERSDNYSRSQNSSGRTSDLVWLLIKEFVSADGSSSTIEDFIPVIENLLTGDAPEESVQSELFEILGFDNLDLIGSLLSNRPAIRRNVENRRTNNVRDGKQQNRARGNKQDWQQPQNGFPTDFDADFARQLHLRELRESQRGVPDGHSIVHYPFVFDQMKAAKQSAAFIQGHKITLPPHEVRSTALYEEYDVLPPSQSSLPEFPPLIRINDMDEVIKNLFAGYETLNRIQSMVYSTAYTSNENMLVCAPTGAGKTNTAMLCIAREIAQNLTSAGVDKNLKIIYVAPMKALASEMVRTFSERLKAYKIRVEEVTGDTNVNKFELEKTQMIITTPEKWDVITRKSVGDTKLVSQVTLLIIDEIHLLNDERGPVIESLVARTLHMVEEQQKMVRILGLSATLPNYVDVADFLRVNKEKALFFFDGRFRPVPLQQTFIGMKQVAHMKSEQAMYEVLYDKLLFQVRKGYQVLVFVHARNQTHRVANTIREKAIEHGELDLFRPNPDEDDYENRNVVSRTVVKQLTNLAAKTSNRELKVLLPDGLGVHHAGMIRTDRNIVERMFKDGGVRVLVCTATLAWGVNLPAHAVIIFGTKIYKPEKGSFDDIDVLDVQQIFGRAGRPQFDSSGHGTLITTHDSMPKFLRMMTSSQDIESQLPNHLLEHLNAEIVLRNVSSVADAVRWLECTYLYQRIPKNHLLYGFNLKKAQEDYRGYMNSYLRDKATTAGRELDKARLVRFNETNGLFHATQFGTIASWFYIDVKTMQIFSDPEKGLREMMQEYEILALVCKSSEFSQIKVRNEELVELDEWKQDYVHFPTVEGVEDSEGKVSVLIQTYISRGTPRTHSLSSDMYYCQQNATRILRAIFQMAMYKNWSSLASKALNMCLFVESKVWMWDHALRQFNVDLPESVYRHLEQKKLTVERLKELEEGDIGRLVQNQGVAKRIKNYADHYPLLEVEATAKPIGNSVIQINLSITPNFTWNDNFLGSKRSLNFWIWAEDPNNSMTFHTEEYSLQKTKVLKGEVDKLEFIIPSFGTSEMMVHVRSDKFLHSSTLTPVYLRGLKVPRSIAFRTELLNLQPLPTAALQDPQLAALYPFQYFNPIQTQVFHTLMHSDLNVLLGAPTGSGKTIVAELAIFRAIRITKCKAVYIAPLKALVRERVMDWKDRLEGRMGWKVVELTGDTAPDIRAINEADVIITTPEKWDGISRSWQHRNYVQDVKLLIFDEIHMLGEDRGPVIEVIVSRTNFIASFTKQHVRIVGLSTALASADDVANWLGIRPAGLFNFSSAVRPVPLVQHISGYPGKHYCPRMATMNKPAYQAIQTHADGKPVLVFVSSRRQTRLTGFALLSFAAMEEGGHKWMKMRDDELEQVTSGLKDNDLKQLISYGIGIHHAGLHERDRTTVEHLFLTGKILVLIATATLAWGVNFPAHLVVIKGTEYYDGKTKQYVKYPLTDVLQMAGRAGRPQFDNEGVAVILCHEPLKNYYMKFMHNPLPVESQLQDVLSDHLNAEIVAGTLINTKTVMEYLTWTYFYRRLLANPDYYSVRLPDAIKEEETKEEEPIEVADVQKYLRKLVENSMVDLANSGCIEYFESGGKKAEQSEYLIMPTYLGTISSYYYLKHGSMRLMNERLTPTSKLSELLALLCDVREFDQMPVRHNEDAENGLLSKVVPLPVETSRLDDPHAKVFLLLQVYFSRNRIPMPHVDYATDLKTVTDQVMRVVQAMIDVSAQNGFLATTLRIMQLSQMLVQGQWIGADPLFTLPFADSLVVQALRKWAPSLPELAHQVVSSVQNRNRLQQQLKSICEAGKNAEVKIIEAIQNLPLLRLSLNLTQDGENDSSQPGEMPSLKINPTRREFLPVKCGITYAVNVAVERLVRRATPGKRTATSRFPKPKDESWWMVVGEPETAELLAMKRVGFIGRSLNTALLIEMPSEPKRIILYFYLMSDSYFQFDQQIPLYLEVSR</sequence>
<name>A0A1D1VF55_RAMVA</name>
<dbReference type="PIRSF" id="PIRSF039073">
    <property type="entry name" value="BRR2"/>
    <property type="match status" value="1"/>
</dbReference>
<comment type="function">
    <text evidence="6">Catalyzes the ATP-dependent unwinding of U4/U6 RNA duplices, an essential step in the assembly of a catalytically active spliceosome. Plays a role in pre-mRNA splicing.</text>
</comment>